<evidence type="ECO:0000259" key="3">
    <source>
        <dbReference type="PROSITE" id="PS50158"/>
    </source>
</evidence>
<feature type="compositionally biased region" description="Basic and acidic residues" evidence="2">
    <location>
        <begin position="211"/>
        <end position="227"/>
    </location>
</feature>
<gene>
    <name evidence="4" type="ORF">PMEA_00021278</name>
</gene>
<keyword evidence="1" id="KW-0863">Zinc-finger</keyword>
<evidence type="ECO:0000256" key="1">
    <source>
        <dbReference type="PROSITE-ProRule" id="PRU00047"/>
    </source>
</evidence>
<feature type="compositionally biased region" description="Acidic residues" evidence="2">
    <location>
        <begin position="178"/>
        <end position="187"/>
    </location>
</feature>
<reference evidence="4 5" key="1">
    <citation type="submission" date="2022-05" db="EMBL/GenBank/DDBJ databases">
        <authorList>
            <consortium name="Genoscope - CEA"/>
            <person name="William W."/>
        </authorList>
    </citation>
    <scope>NUCLEOTIDE SEQUENCE [LARGE SCALE GENOMIC DNA]</scope>
</reference>
<evidence type="ECO:0000313" key="4">
    <source>
        <dbReference type="EMBL" id="CAH3144234.1"/>
    </source>
</evidence>
<feature type="region of interest" description="Disordered" evidence="2">
    <location>
        <begin position="89"/>
        <end position="235"/>
    </location>
</feature>
<evidence type="ECO:0000256" key="2">
    <source>
        <dbReference type="SAM" id="MobiDB-lite"/>
    </source>
</evidence>
<keyword evidence="5" id="KW-1185">Reference proteome</keyword>
<feature type="compositionally biased region" description="Basic residues" evidence="2">
    <location>
        <begin position="97"/>
        <end position="111"/>
    </location>
</feature>
<proteinExistence type="predicted"/>
<evidence type="ECO:0000313" key="5">
    <source>
        <dbReference type="Proteomes" id="UP001159428"/>
    </source>
</evidence>
<dbReference type="EMBL" id="CALNXJ010000039">
    <property type="protein sequence ID" value="CAH3144234.1"/>
    <property type="molecule type" value="Genomic_DNA"/>
</dbReference>
<protein>
    <recommendedName>
        <fullName evidence="3">CCHC-type domain-containing protein</fullName>
    </recommendedName>
</protein>
<keyword evidence="1" id="KW-0479">Metal-binding</keyword>
<dbReference type="GO" id="GO:0008270">
    <property type="term" value="F:zinc ion binding"/>
    <property type="evidence" value="ECO:0007669"/>
    <property type="project" value="UniProtKB-KW"/>
</dbReference>
<dbReference type="PANTHER" id="PTHR48453">
    <property type="entry name" value="CCHC-TYPE DOMAIN-CONTAINING PROTEIN"/>
    <property type="match status" value="1"/>
</dbReference>
<dbReference type="PROSITE" id="PS50158">
    <property type="entry name" value="ZF_CCHC"/>
    <property type="match status" value="1"/>
</dbReference>
<dbReference type="PANTHER" id="PTHR48453:SF1">
    <property type="entry name" value="CCHC-TYPE DOMAIN-CONTAINING PROTEIN"/>
    <property type="match status" value="1"/>
</dbReference>
<organism evidence="4 5">
    <name type="scientific">Pocillopora meandrina</name>
    <dbReference type="NCBI Taxonomy" id="46732"/>
    <lineage>
        <taxon>Eukaryota</taxon>
        <taxon>Metazoa</taxon>
        <taxon>Cnidaria</taxon>
        <taxon>Anthozoa</taxon>
        <taxon>Hexacorallia</taxon>
        <taxon>Scleractinia</taxon>
        <taxon>Astrocoeniina</taxon>
        <taxon>Pocilloporidae</taxon>
        <taxon>Pocillopora</taxon>
    </lineage>
</organism>
<feature type="domain" description="CCHC-type" evidence="3">
    <location>
        <begin position="259"/>
        <end position="273"/>
    </location>
</feature>
<dbReference type="InterPro" id="IPR001878">
    <property type="entry name" value="Znf_CCHC"/>
</dbReference>
<sequence>VRLCTVDTEYLHFFLKIFVNFLKMNSFNNKTPAYMYAKGFKLDKFLGNLQAYKIATGQVNKNELKNVSERFGSDEGAVFGTLITNASKSSKIEGKKRQSPARRRRRKRRKQNNGEGDEEHPDPSVSKSNSGSLPLTLDEPLTIPPALLAYKDCGSSDDGDNDSKNAQKDGYSSSTTNESDDSDEGETDFFGLNSNKKEIKSSKSKTSSETYGERSSRYTRAKEEKRQLNQTSYTENKPEMWDKTKLKYKEQISTLSTYKCWRCRRVGHLPQDCTVKTVSSTVGFARQQNEFLYSCSDTLQKPSEGPYDSSRLKEYYKRCHMLRESKDAKCSDCGVRSNLAYCFECGLILCDGRGHLIDHLMEYPSHTKLYSYKLQRQIKCCKSTCEVMDATQLLMCSSCLDRVFTSHYSMINATWSRTGLKALPNTLACEQHFHWHRMNCANPTGEVLVTREKLENSRARGDGLLSEFYF</sequence>
<comment type="caution">
    <text evidence="4">The sequence shown here is derived from an EMBL/GenBank/DDBJ whole genome shotgun (WGS) entry which is preliminary data.</text>
</comment>
<dbReference type="AlphaFoldDB" id="A0AAU9XF22"/>
<accession>A0AAU9XF22</accession>
<dbReference type="Proteomes" id="UP001159428">
    <property type="component" value="Unassembled WGS sequence"/>
</dbReference>
<dbReference type="GO" id="GO:0003676">
    <property type="term" value="F:nucleic acid binding"/>
    <property type="evidence" value="ECO:0007669"/>
    <property type="project" value="InterPro"/>
</dbReference>
<name>A0AAU9XF22_9CNID</name>
<keyword evidence="1" id="KW-0862">Zinc</keyword>
<feature type="non-terminal residue" evidence="4">
    <location>
        <position position="1"/>
    </location>
</feature>